<dbReference type="PANTHER" id="PTHR30346:SF30">
    <property type="entry name" value="SMALL NEUTRAL PROTEASE REGULATORY PROTEIN"/>
    <property type="match status" value="1"/>
</dbReference>
<dbReference type="Pfam" id="PF03466">
    <property type="entry name" value="LysR_substrate"/>
    <property type="match status" value="1"/>
</dbReference>
<evidence type="ECO:0000313" key="6">
    <source>
        <dbReference type="EMBL" id="SNQ28491.1"/>
    </source>
</evidence>
<dbReference type="PANTHER" id="PTHR30346">
    <property type="entry name" value="TRANSCRIPTIONAL DUAL REGULATOR HCAR-RELATED"/>
    <property type="match status" value="1"/>
</dbReference>
<gene>
    <name evidence="6" type="ORF">SAMN05444584_0414</name>
</gene>
<dbReference type="GO" id="GO:0003677">
    <property type="term" value="F:DNA binding"/>
    <property type="evidence" value="ECO:0007669"/>
    <property type="project" value="UniProtKB-KW"/>
</dbReference>
<protein>
    <submittedName>
        <fullName evidence="6">DNA-binding transcriptional regulator, LysR family</fullName>
    </submittedName>
</protein>
<dbReference type="Gene3D" id="3.40.190.10">
    <property type="entry name" value="Periplasmic binding protein-like II"/>
    <property type="match status" value="2"/>
</dbReference>
<keyword evidence="2" id="KW-0805">Transcription regulation</keyword>
<dbReference type="GO" id="GO:0003700">
    <property type="term" value="F:DNA-binding transcription factor activity"/>
    <property type="evidence" value="ECO:0007669"/>
    <property type="project" value="InterPro"/>
</dbReference>
<evidence type="ECO:0000256" key="1">
    <source>
        <dbReference type="ARBA" id="ARBA00009437"/>
    </source>
</evidence>
<sequence length="297" mass="32993">MDIRHIRYFRAVATHQNFSKAAQYLGISQPPLSMQIRHLEDEIGVELFYRSSHGAELTAAGQALLHATASIEEQLQQAITMAQRTANGELGELHLGFTGTAILNPLIPKAIKQFQKIYPEINLVLQEANSLLLIDALVKNELDIAIIRTPDEYPTQLCIQPLIYENLVAAVPSHFDNQQQPYIHLSQLKDEFFIVSPYEVSAGLHDVTLLACRQSGFEPKFGPSAPQIVSILSLVAANLGVSLVPESTQQVKIKGIQYCMLHPDTPKVSLGLAYQHDYHSQPAINFSSIIHSMLHEN</sequence>
<dbReference type="Proteomes" id="UP000243463">
    <property type="component" value="Unassembled WGS sequence"/>
</dbReference>
<dbReference type="InterPro" id="IPR005119">
    <property type="entry name" value="LysR_subst-bd"/>
</dbReference>
<dbReference type="FunFam" id="1.10.10.10:FF:000001">
    <property type="entry name" value="LysR family transcriptional regulator"/>
    <property type="match status" value="1"/>
</dbReference>
<feature type="domain" description="HTH lysR-type" evidence="5">
    <location>
        <begin position="1"/>
        <end position="58"/>
    </location>
</feature>
<proteinExistence type="inferred from homology"/>
<dbReference type="SUPFAM" id="SSF53850">
    <property type="entry name" value="Periplasmic binding protein-like II"/>
    <property type="match status" value="1"/>
</dbReference>
<keyword evidence="7" id="KW-1185">Reference proteome</keyword>
<dbReference type="RefSeq" id="WP_088822536.1">
    <property type="nucleotide sequence ID" value="NZ_FZLN01000001.1"/>
</dbReference>
<dbReference type="InterPro" id="IPR000847">
    <property type="entry name" value="LysR_HTH_N"/>
</dbReference>
<keyword evidence="4" id="KW-0804">Transcription</keyword>
<name>A0A217EDD1_9GAMM</name>
<evidence type="ECO:0000259" key="5">
    <source>
        <dbReference type="PROSITE" id="PS50931"/>
    </source>
</evidence>
<dbReference type="PROSITE" id="PS50931">
    <property type="entry name" value="HTH_LYSR"/>
    <property type="match status" value="1"/>
</dbReference>
<dbReference type="PRINTS" id="PR00039">
    <property type="entry name" value="HTHLYSR"/>
</dbReference>
<evidence type="ECO:0000256" key="4">
    <source>
        <dbReference type="ARBA" id="ARBA00023163"/>
    </source>
</evidence>
<evidence type="ECO:0000313" key="7">
    <source>
        <dbReference type="Proteomes" id="UP000243463"/>
    </source>
</evidence>
<dbReference type="Pfam" id="PF00126">
    <property type="entry name" value="HTH_1"/>
    <property type="match status" value="1"/>
</dbReference>
<evidence type="ECO:0000256" key="2">
    <source>
        <dbReference type="ARBA" id="ARBA00023015"/>
    </source>
</evidence>
<dbReference type="EMBL" id="FZLN01000001">
    <property type="protein sequence ID" value="SNQ28491.1"/>
    <property type="molecule type" value="Genomic_DNA"/>
</dbReference>
<accession>A0A217EDD1</accession>
<comment type="similarity">
    <text evidence="1">Belongs to the LysR transcriptional regulatory family.</text>
</comment>
<reference evidence="7" key="1">
    <citation type="submission" date="2017-06" db="EMBL/GenBank/DDBJ databases">
        <authorList>
            <person name="Varghese N."/>
            <person name="Submissions S."/>
        </authorList>
    </citation>
    <scope>NUCLEOTIDE SEQUENCE [LARGE SCALE GENOMIC DNA]</scope>
    <source>
        <strain evidence="7">ANC 5114</strain>
    </source>
</reference>
<dbReference type="GO" id="GO:0032993">
    <property type="term" value="C:protein-DNA complex"/>
    <property type="evidence" value="ECO:0007669"/>
    <property type="project" value="TreeGrafter"/>
</dbReference>
<dbReference type="InterPro" id="IPR036388">
    <property type="entry name" value="WH-like_DNA-bd_sf"/>
</dbReference>
<dbReference type="InterPro" id="IPR036390">
    <property type="entry name" value="WH_DNA-bd_sf"/>
</dbReference>
<dbReference type="AlphaFoldDB" id="A0A217EDD1"/>
<evidence type="ECO:0000256" key="3">
    <source>
        <dbReference type="ARBA" id="ARBA00023125"/>
    </source>
</evidence>
<organism evidence="6 7">
    <name type="scientific">Acinetobacter apis</name>
    <dbReference type="NCBI Taxonomy" id="1229165"/>
    <lineage>
        <taxon>Bacteria</taxon>
        <taxon>Pseudomonadati</taxon>
        <taxon>Pseudomonadota</taxon>
        <taxon>Gammaproteobacteria</taxon>
        <taxon>Moraxellales</taxon>
        <taxon>Moraxellaceae</taxon>
        <taxon>Acinetobacter</taxon>
    </lineage>
</organism>
<dbReference type="Gene3D" id="1.10.10.10">
    <property type="entry name" value="Winged helix-like DNA-binding domain superfamily/Winged helix DNA-binding domain"/>
    <property type="match status" value="1"/>
</dbReference>
<dbReference type="OrthoDB" id="5289754at2"/>
<dbReference type="SUPFAM" id="SSF46785">
    <property type="entry name" value="Winged helix' DNA-binding domain"/>
    <property type="match status" value="1"/>
</dbReference>
<keyword evidence="3 6" id="KW-0238">DNA-binding</keyword>